<evidence type="ECO:0000256" key="3">
    <source>
        <dbReference type="ARBA" id="ARBA00023121"/>
    </source>
</evidence>
<dbReference type="RefSeq" id="WP_168143710.1">
    <property type="nucleotide sequence ID" value="NZ_CP038799.1"/>
</dbReference>
<evidence type="ECO:0000256" key="2">
    <source>
        <dbReference type="ARBA" id="ARBA00023034"/>
    </source>
</evidence>
<gene>
    <name evidence="5" type="ORF">EXE63_22270</name>
</gene>
<dbReference type="Proteomes" id="UP000501849">
    <property type="component" value="Chromosome"/>
</dbReference>
<keyword evidence="6" id="KW-1185">Reference proteome</keyword>
<dbReference type="Gene3D" id="1.10.3630.10">
    <property type="entry name" value="yeast vps74-n-term truncation variant domain like"/>
    <property type="match status" value="1"/>
</dbReference>
<protein>
    <submittedName>
        <fullName evidence="5">GPP34 family phosphoprotein</fullName>
    </submittedName>
</protein>
<organism evidence="5 6">
    <name type="scientific">Mycolicibacterium frederiksbergense</name>
    <dbReference type="NCBI Taxonomy" id="117567"/>
    <lineage>
        <taxon>Bacteria</taxon>
        <taxon>Bacillati</taxon>
        <taxon>Actinomycetota</taxon>
        <taxon>Actinomycetes</taxon>
        <taxon>Mycobacteriales</taxon>
        <taxon>Mycobacteriaceae</taxon>
        <taxon>Mycolicibacterium</taxon>
    </lineage>
</organism>
<dbReference type="Pfam" id="PF05719">
    <property type="entry name" value="GPP34"/>
    <property type="match status" value="1"/>
</dbReference>
<dbReference type="GO" id="GO:0070273">
    <property type="term" value="F:phosphatidylinositol-4-phosphate binding"/>
    <property type="evidence" value="ECO:0007669"/>
    <property type="project" value="InterPro"/>
</dbReference>
<proteinExistence type="predicted"/>
<dbReference type="InterPro" id="IPR038261">
    <property type="entry name" value="GPP34-like_sf"/>
</dbReference>
<keyword evidence="2" id="KW-0333">Golgi apparatus</keyword>
<dbReference type="GO" id="GO:0012505">
    <property type="term" value="C:endomembrane system"/>
    <property type="evidence" value="ECO:0007669"/>
    <property type="project" value="UniProtKB-ARBA"/>
</dbReference>
<evidence type="ECO:0000313" key="5">
    <source>
        <dbReference type="EMBL" id="QIV83300.1"/>
    </source>
</evidence>
<dbReference type="KEGG" id="mfre:EXE63_22270"/>
<dbReference type="AlphaFoldDB" id="A0A6H0S814"/>
<reference evidence="5 6" key="1">
    <citation type="submission" date="2019-04" db="EMBL/GenBank/DDBJ databases">
        <title>Draft, Whole-Genome Sequence of the Anthracene-degrading Mycobacterium frederiksbergense LB501T, Isolated from a Polycyclic Aromatic Hydrocarbon (PAH)-Contaminated Soil.</title>
        <authorList>
            <person name="Augelletti F."/>
        </authorList>
    </citation>
    <scope>NUCLEOTIDE SEQUENCE [LARGE SCALE GENOMIC DNA]</scope>
    <source>
        <strain evidence="5 6">LB 501T</strain>
    </source>
</reference>
<keyword evidence="4" id="KW-0472">Membrane</keyword>
<dbReference type="GO" id="GO:0005737">
    <property type="term" value="C:cytoplasm"/>
    <property type="evidence" value="ECO:0007669"/>
    <property type="project" value="UniProtKB-ARBA"/>
</dbReference>
<accession>A0A6H0S814</accession>
<comment type="subcellular location">
    <subcellularLocation>
        <location evidence="1">Golgi apparatus membrane</location>
        <topology evidence="1">Peripheral membrane protein</topology>
        <orientation evidence="1">Cytoplasmic side</orientation>
    </subcellularLocation>
</comment>
<name>A0A6H0S814_9MYCO</name>
<dbReference type="InterPro" id="IPR008628">
    <property type="entry name" value="GPP34-like"/>
</dbReference>
<evidence type="ECO:0000313" key="6">
    <source>
        <dbReference type="Proteomes" id="UP000501849"/>
    </source>
</evidence>
<sequence>MAQIAEDLFLLLLDNASAQPGLDRQRRQRVLGAAILLDLAWACRVRPAVDGEPVEPGRLVALTGSGPLDPVTGPALQLLSQRPLRPSSAIAKLSRHAEDALVAHLERSGQIRRIPLPSKGFKKAVGFTGGSAYPLMSRDRVGPARAALLSALFDRRPPAPPTAAIISLLHATDGLGALLSLNDRGWRWVHARAGEIALGSWVDESPTALAEVNLAVTVSALRPALGS</sequence>
<evidence type="ECO:0000256" key="4">
    <source>
        <dbReference type="ARBA" id="ARBA00023136"/>
    </source>
</evidence>
<dbReference type="EMBL" id="CP038799">
    <property type="protein sequence ID" value="QIV83300.1"/>
    <property type="molecule type" value="Genomic_DNA"/>
</dbReference>
<evidence type="ECO:0000256" key="1">
    <source>
        <dbReference type="ARBA" id="ARBA00004255"/>
    </source>
</evidence>
<keyword evidence="3" id="KW-0446">Lipid-binding</keyword>